<protein>
    <submittedName>
        <fullName evidence="1">Uncharacterized protein</fullName>
    </submittedName>
</protein>
<sequence length="313" mass="34561">MDVSVGLDEVNISAHLGGTFCDGTWYHDLSNKYPLTEQAGLTSDLGAYLVDNHTQRFVERYFDTVYMPDVGGEPYNDVCVLRHSNRLCAVGLAPAHHLFQHCSPSCVDPNQSAPPMHTLLGVNYRISPKLDRLQNVTSGRRKRGAQQVGRAPNVLAFAVCDRMVKHKLILGIPGRLIEVNRAIAYSPTSTTLDSSVPEDSTPVTLSLLSPLGGSPDRNYGDAGTYLCIIAPSFRSHRKRGSKKQLLEKRQTEFVVDVNLIEGHLSAASSDETTEDDDGDTTCLSSTEPWVKRMNDLTGETVLTWKQYSQLRKL</sequence>
<comment type="caution">
    <text evidence="1">The sequence shown here is derived from an EMBL/GenBank/DDBJ whole genome shotgun (WGS) entry which is preliminary data.</text>
</comment>
<dbReference type="PANTHER" id="PTHR13651:SF0">
    <property type="entry name" value="PROTEIN ABITRAM"/>
    <property type="match status" value="1"/>
</dbReference>
<organism evidence="1 2">
    <name type="scientific">Paragonimus heterotremus</name>
    <dbReference type="NCBI Taxonomy" id="100268"/>
    <lineage>
        <taxon>Eukaryota</taxon>
        <taxon>Metazoa</taxon>
        <taxon>Spiralia</taxon>
        <taxon>Lophotrochozoa</taxon>
        <taxon>Platyhelminthes</taxon>
        <taxon>Trematoda</taxon>
        <taxon>Digenea</taxon>
        <taxon>Plagiorchiida</taxon>
        <taxon>Troglotremata</taxon>
        <taxon>Troglotrematidae</taxon>
        <taxon>Paragonimus</taxon>
    </lineage>
</organism>
<name>A0A8J4WER9_9TREM</name>
<reference evidence="1" key="1">
    <citation type="submission" date="2019-05" db="EMBL/GenBank/DDBJ databases">
        <title>Annotation for the trematode Paragonimus heterotremus.</title>
        <authorList>
            <person name="Choi Y.-J."/>
        </authorList>
    </citation>
    <scope>NUCLEOTIDE SEQUENCE</scope>
    <source>
        <strain evidence="1">LC</strain>
    </source>
</reference>
<dbReference type="Proteomes" id="UP000748531">
    <property type="component" value="Unassembled WGS sequence"/>
</dbReference>
<evidence type="ECO:0000313" key="2">
    <source>
        <dbReference type="Proteomes" id="UP000748531"/>
    </source>
</evidence>
<gene>
    <name evidence="1" type="ORF">PHET_09484</name>
</gene>
<dbReference type="PANTHER" id="PTHR13651">
    <property type="entry name" value="PROTEIN ABITRAM"/>
    <property type="match status" value="1"/>
</dbReference>
<proteinExistence type="predicted"/>
<keyword evidence="2" id="KW-1185">Reference proteome</keyword>
<dbReference type="InterPro" id="IPR039169">
    <property type="entry name" value="Abitram"/>
</dbReference>
<evidence type="ECO:0000313" key="1">
    <source>
        <dbReference type="EMBL" id="KAF5397448.1"/>
    </source>
</evidence>
<dbReference type="EMBL" id="LUCH01006248">
    <property type="protein sequence ID" value="KAF5397448.1"/>
    <property type="molecule type" value="Genomic_DNA"/>
</dbReference>
<dbReference type="GO" id="GO:0005634">
    <property type="term" value="C:nucleus"/>
    <property type="evidence" value="ECO:0007669"/>
    <property type="project" value="TreeGrafter"/>
</dbReference>
<accession>A0A8J4WER9</accession>
<dbReference type="OrthoDB" id="48130at2759"/>
<dbReference type="AlphaFoldDB" id="A0A8J4WER9"/>